<keyword evidence="2" id="KW-0540">Nuclease</keyword>
<proteinExistence type="inferred from homology"/>
<evidence type="ECO:0000313" key="9">
    <source>
        <dbReference type="Proteomes" id="UP001202674"/>
    </source>
</evidence>
<protein>
    <submittedName>
        <fullName evidence="8">Type II toxin-antitoxin system VapC family toxin</fullName>
    </submittedName>
</protein>
<organism evidence="8 9">
    <name type="scientific">Natranaeroarchaeum aerophilus</name>
    <dbReference type="NCBI Taxonomy" id="2917711"/>
    <lineage>
        <taxon>Archaea</taxon>
        <taxon>Methanobacteriati</taxon>
        <taxon>Methanobacteriota</taxon>
        <taxon>Stenosarchaea group</taxon>
        <taxon>Halobacteria</taxon>
        <taxon>Halobacteriales</taxon>
        <taxon>Natronoarchaeaceae</taxon>
        <taxon>Natranaeroarchaeum</taxon>
    </lineage>
</organism>
<dbReference type="GO" id="GO:0046872">
    <property type="term" value="F:metal ion binding"/>
    <property type="evidence" value="ECO:0007669"/>
    <property type="project" value="UniProtKB-KW"/>
</dbReference>
<dbReference type="Pfam" id="PF01850">
    <property type="entry name" value="PIN"/>
    <property type="match status" value="1"/>
</dbReference>
<dbReference type="AlphaFoldDB" id="A0AAE3FLG3"/>
<evidence type="ECO:0000256" key="3">
    <source>
        <dbReference type="ARBA" id="ARBA00022723"/>
    </source>
</evidence>
<dbReference type="RefSeq" id="WP_250593608.1">
    <property type="nucleotide sequence ID" value="NZ_JAKRVY010000001.1"/>
</dbReference>
<reference evidence="8 9" key="1">
    <citation type="journal article" date="2022" name="Syst. Appl. Microbiol.">
        <title>Natronocalculus amylovorans gen. nov., sp. nov., and Natranaeroarchaeum aerophilus sp. nov., dominant culturable amylolytic natronoarchaea from hypersaline soda lakes in southwestern Siberia.</title>
        <authorList>
            <person name="Sorokin D.Y."/>
            <person name="Elcheninov A.G."/>
            <person name="Khizhniak T.V."/>
            <person name="Koenen M."/>
            <person name="Bale N.J."/>
            <person name="Damste J.S.S."/>
            <person name="Kublanov I.V."/>
        </authorList>
    </citation>
    <scope>NUCLEOTIDE SEQUENCE [LARGE SCALE GENOMIC DNA]</scope>
    <source>
        <strain evidence="8 9">AArc-St1-1</strain>
    </source>
</reference>
<accession>A0AAE3FLG3</accession>
<dbReference type="InterPro" id="IPR050556">
    <property type="entry name" value="Type_II_TA_system_RNase"/>
</dbReference>
<evidence type="ECO:0000313" key="8">
    <source>
        <dbReference type="EMBL" id="MCL9812072.1"/>
    </source>
</evidence>
<comment type="cofactor">
    <cofactor evidence="1">
        <name>Mg(2+)</name>
        <dbReference type="ChEBI" id="CHEBI:18420"/>
    </cofactor>
</comment>
<dbReference type="CDD" id="cd18739">
    <property type="entry name" value="PIN_VapC4-5_FitB-like"/>
    <property type="match status" value="1"/>
</dbReference>
<sequence length="129" mass="14879">MKVLDSSFCAEFLRGYDHAKRYRMDHQDEAFVLPAIGLYELYHGALKTDRNPIEIEQDLPWVERIEYTPEHALEGARIRNELEKNGQRIQHPDMMIAGVARFFDAPVVTTDGGFEAVEGLVVENPRELY</sequence>
<comment type="similarity">
    <text evidence="6">Belongs to the PINc/VapC protein family.</text>
</comment>
<keyword evidence="5" id="KW-0460">Magnesium</keyword>
<comment type="caution">
    <text evidence="8">The sequence shown here is derived from an EMBL/GenBank/DDBJ whole genome shotgun (WGS) entry which is preliminary data.</text>
</comment>
<dbReference type="SUPFAM" id="SSF88723">
    <property type="entry name" value="PIN domain-like"/>
    <property type="match status" value="1"/>
</dbReference>
<name>A0AAE3FLG3_9EURY</name>
<evidence type="ECO:0000256" key="6">
    <source>
        <dbReference type="ARBA" id="ARBA00038093"/>
    </source>
</evidence>
<dbReference type="InterPro" id="IPR002716">
    <property type="entry name" value="PIN_dom"/>
</dbReference>
<dbReference type="Gene3D" id="3.40.50.1010">
    <property type="entry name" value="5'-nuclease"/>
    <property type="match status" value="1"/>
</dbReference>
<gene>
    <name evidence="8" type="ORF">AArcSt11_00205</name>
</gene>
<dbReference type="PANTHER" id="PTHR33653:SF1">
    <property type="entry name" value="RIBONUCLEASE VAPC2"/>
    <property type="match status" value="1"/>
</dbReference>
<dbReference type="GO" id="GO:0004518">
    <property type="term" value="F:nuclease activity"/>
    <property type="evidence" value="ECO:0007669"/>
    <property type="project" value="UniProtKB-KW"/>
</dbReference>
<evidence type="ECO:0000256" key="5">
    <source>
        <dbReference type="ARBA" id="ARBA00022842"/>
    </source>
</evidence>
<keyword evidence="9" id="KW-1185">Reference proteome</keyword>
<dbReference type="EMBL" id="JAKRVY010000001">
    <property type="protein sequence ID" value="MCL9812072.1"/>
    <property type="molecule type" value="Genomic_DNA"/>
</dbReference>
<dbReference type="GO" id="GO:0016787">
    <property type="term" value="F:hydrolase activity"/>
    <property type="evidence" value="ECO:0007669"/>
    <property type="project" value="UniProtKB-KW"/>
</dbReference>
<keyword evidence="4" id="KW-0378">Hydrolase</keyword>
<evidence type="ECO:0000256" key="1">
    <source>
        <dbReference type="ARBA" id="ARBA00001946"/>
    </source>
</evidence>
<keyword evidence="3" id="KW-0479">Metal-binding</keyword>
<feature type="domain" description="PIN" evidence="7">
    <location>
        <begin position="3"/>
        <end position="118"/>
    </location>
</feature>
<evidence type="ECO:0000256" key="2">
    <source>
        <dbReference type="ARBA" id="ARBA00022722"/>
    </source>
</evidence>
<dbReference type="InterPro" id="IPR029060">
    <property type="entry name" value="PIN-like_dom_sf"/>
</dbReference>
<dbReference type="Proteomes" id="UP001202674">
    <property type="component" value="Unassembled WGS sequence"/>
</dbReference>
<evidence type="ECO:0000259" key="7">
    <source>
        <dbReference type="Pfam" id="PF01850"/>
    </source>
</evidence>
<evidence type="ECO:0000256" key="4">
    <source>
        <dbReference type="ARBA" id="ARBA00022801"/>
    </source>
</evidence>
<dbReference type="PANTHER" id="PTHR33653">
    <property type="entry name" value="RIBONUCLEASE VAPC2"/>
    <property type="match status" value="1"/>
</dbReference>